<dbReference type="Gene3D" id="1.10.10.10">
    <property type="entry name" value="Winged helix-like DNA-binding domain superfamily/Winged helix DNA-binding domain"/>
    <property type="match status" value="1"/>
</dbReference>
<keyword evidence="4" id="KW-0804">Transcription</keyword>
<feature type="domain" description="HTH lysR-type" evidence="5">
    <location>
        <begin position="11"/>
        <end position="62"/>
    </location>
</feature>
<sequence>MALHLDLVTARLFVAVVEEEGIARAAERENIAPSAVSKRISELEQRLGVALLRRHHRGVETTPAGAAFLRRARALLREAEHLERELREHALGEQGHIRLYTNESALVGLLPGVLRRFMAANAQVRIDLVEAMSEEVVRAVEENLADIGIYTGVAPTDGLVVRPCYRDSLAIVVPPGHPLAARASASLAELLEHDMVGPDRRSSLGVLVARGAADLGMTPRIRVRADGFDATCLLVQQGFGAGLVAAPFGSTFAIPIGLVAVPLREPWARREHWVCVRDIEQLSSVAMRLLGELAPASGPAGRTHAVPA</sequence>
<comment type="similarity">
    <text evidence="1">Belongs to the LysR transcriptional regulatory family.</text>
</comment>
<evidence type="ECO:0000259" key="5">
    <source>
        <dbReference type="PROSITE" id="PS50931"/>
    </source>
</evidence>
<keyword evidence="7" id="KW-1185">Reference proteome</keyword>
<dbReference type="SUPFAM" id="SSF46785">
    <property type="entry name" value="Winged helix' DNA-binding domain"/>
    <property type="match status" value="1"/>
</dbReference>
<dbReference type="RefSeq" id="WP_188898031.1">
    <property type="nucleotide sequence ID" value="NZ_BMKS01000001.1"/>
</dbReference>
<dbReference type="Pfam" id="PF00126">
    <property type="entry name" value="HTH_1"/>
    <property type="match status" value="1"/>
</dbReference>
<name>A0A8J2Z7T9_9PROT</name>
<dbReference type="GO" id="GO:0005829">
    <property type="term" value="C:cytosol"/>
    <property type="evidence" value="ECO:0007669"/>
    <property type="project" value="TreeGrafter"/>
</dbReference>
<gene>
    <name evidence="6" type="ORF">GCM10010964_04760</name>
</gene>
<dbReference type="InterPro" id="IPR000847">
    <property type="entry name" value="LysR_HTH_N"/>
</dbReference>
<evidence type="ECO:0000256" key="3">
    <source>
        <dbReference type="ARBA" id="ARBA00023125"/>
    </source>
</evidence>
<evidence type="ECO:0000313" key="7">
    <source>
        <dbReference type="Proteomes" id="UP000597507"/>
    </source>
</evidence>
<dbReference type="FunFam" id="1.10.10.10:FF:000001">
    <property type="entry name" value="LysR family transcriptional regulator"/>
    <property type="match status" value="1"/>
</dbReference>
<dbReference type="InterPro" id="IPR005119">
    <property type="entry name" value="LysR_subst-bd"/>
</dbReference>
<dbReference type="InterPro" id="IPR036390">
    <property type="entry name" value="WH_DNA-bd_sf"/>
</dbReference>
<dbReference type="Proteomes" id="UP000597507">
    <property type="component" value="Unassembled WGS sequence"/>
</dbReference>
<dbReference type="Gene3D" id="3.40.190.290">
    <property type="match status" value="1"/>
</dbReference>
<dbReference type="PANTHER" id="PTHR30419">
    <property type="entry name" value="HTH-TYPE TRANSCRIPTIONAL REGULATOR YBHD"/>
    <property type="match status" value="1"/>
</dbReference>
<accession>A0A8J2Z7T9</accession>
<proteinExistence type="inferred from homology"/>
<evidence type="ECO:0000313" key="6">
    <source>
        <dbReference type="EMBL" id="GGG19592.1"/>
    </source>
</evidence>
<organism evidence="6 7">
    <name type="scientific">Caldovatus sediminis</name>
    <dbReference type="NCBI Taxonomy" id="2041189"/>
    <lineage>
        <taxon>Bacteria</taxon>
        <taxon>Pseudomonadati</taxon>
        <taxon>Pseudomonadota</taxon>
        <taxon>Alphaproteobacteria</taxon>
        <taxon>Acetobacterales</taxon>
        <taxon>Roseomonadaceae</taxon>
        <taxon>Caldovatus</taxon>
    </lineage>
</organism>
<dbReference type="EMBL" id="BMKS01000001">
    <property type="protein sequence ID" value="GGG19592.1"/>
    <property type="molecule type" value="Genomic_DNA"/>
</dbReference>
<dbReference type="GO" id="GO:0003677">
    <property type="term" value="F:DNA binding"/>
    <property type="evidence" value="ECO:0007669"/>
    <property type="project" value="UniProtKB-KW"/>
</dbReference>
<dbReference type="AlphaFoldDB" id="A0A8J2Z7T9"/>
<keyword evidence="2" id="KW-0805">Transcription regulation</keyword>
<dbReference type="PANTHER" id="PTHR30419:SF2">
    <property type="entry name" value="LYSR FAMILY TRANSCRIPTIONAL REGULATOR"/>
    <property type="match status" value="1"/>
</dbReference>
<evidence type="ECO:0000256" key="4">
    <source>
        <dbReference type="ARBA" id="ARBA00023163"/>
    </source>
</evidence>
<dbReference type="Pfam" id="PF03466">
    <property type="entry name" value="LysR_substrate"/>
    <property type="match status" value="1"/>
</dbReference>
<dbReference type="PROSITE" id="PS50931">
    <property type="entry name" value="HTH_LYSR"/>
    <property type="match status" value="1"/>
</dbReference>
<dbReference type="SUPFAM" id="SSF53850">
    <property type="entry name" value="Periplasmic binding protein-like II"/>
    <property type="match status" value="1"/>
</dbReference>
<dbReference type="InterPro" id="IPR036388">
    <property type="entry name" value="WH-like_DNA-bd_sf"/>
</dbReference>
<keyword evidence="3" id="KW-0238">DNA-binding</keyword>
<evidence type="ECO:0000256" key="2">
    <source>
        <dbReference type="ARBA" id="ARBA00023015"/>
    </source>
</evidence>
<dbReference type="InterPro" id="IPR050950">
    <property type="entry name" value="HTH-type_LysR_regulators"/>
</dbReference>
<dbReference type="GO" id="GO:0003700">
    <property type="term" value="F:DNA-binding transcription factor activity"/>
    <property type="evidence" value="ECO:0007669"/>
    <property type="project" value="InterPro"/>
</dbReference>
<comment type="caution">
    <text evidence="6">The sequence shown here is derived from an EMBL/GenBank/DDBJ whole genome shotgun (WGS) entry which is preliminary data.</text>
</comment>
<protein>
    <submittedName>
        <fullName evidence="6">LysR family transcriptional regulator</fullName>
    </submittedName>
</protein>
<reference evidence="6 7" key="1">
    <citation type="journal article" date="2014" name="Int. J. Syst. Evol. Microbiol.">
        <title>Complete genome sequence of Corynebacterium casei LMG S-19264T (=DSM 44701T), isolated from a smear-ripened cheese.</title>
        <authorList>
            <consortium name="US DOE Joint Genome Institute (JGI-PGF)"/>
            <person name="Walter F."/>
            <person name="Albersmeier A."/>
            <person name="Kalinowski J."/>
            <person name="Ruckert C."/>
        </authorList>
    </citation>
    <scope>NUCLEOTIDE SEQUENCE [LARGE SCALE GENOMIC DNA]</scope>
    <source>
        <strain evidence="6 7">CGMCC 1.16330</strain>
    </source>
</reference>
<evidence type="ECO:0000256" key="1">
    <source>
        <dbReference type="ARBA" id="ARBA00009437"/>
    </source>
</evidence>